<keyword evidence="1" id="KW-0812">Transmembrane</keyword>
<evidence type="ECO:0000313" key="3">
    <source>
        <dbReference type="Proteomes" id="UP000228900"/>
    </source>
</evidence>
<dbReference type="AlphaFoldDB" id="A0A2M6WR57"/>
<proteinExistence type="predicted"/>
<keyword evidence="1" id="KW-0472">Membrane</keyword>
<evidence type="ECO:0000313" key="2">
    <source>
        <dbReference type="EMBL" id="PIT95270.1"/>
    </source>
</evidence>
<comment type="caution">
    <text evidence="2">The sequence shown here is derived from an EMBL/GenBank/DDBJ whole genome shotgun (WGS) entry which is preliminary data.</text>
</comment>
<accession>A0A2M6WR57</accession>
<sequence>MNQLISIFEENLIYNSIIAGLFIILMAVTILAIRKINSQALRLKLIDKMANNQIELPSVINKMSIATLKLSYGEIINYFVNLFNKANATETIKDTLYWIKYSVKEAKKNYLMFQLNEVTRTTVSLERIAAILSEAVIAEAKTPRLENSSRNIKDFILEYISKGPNDLIKTFVTEFEKNISVAINQAGSKESIKIILAGELAKVQKMLL</sequence>
<evidence type="ECO:0000256" key="1">
    <source>
        <dbReference type="SAM" id="Phobius"/>
    </source>
</evidence>
<dbReference type="Proteomes" id="UP000228900">
    <property type="component" value="Unassembled WGS sequence"/>
</dbReference>
<protein>
    <submittedName>
        <fullName evidence="2">Uncharacterized protein</fullName>
    </submittedName>
</protein>
<feature type="transmembrane region" description="Helical" evidence="1">
    <location>
        <begin position="12"/>
        <end position="33"/>
    </location>
</feature>
<keyword evidence="1" id="KW-1133">Transmembrane helix</keyword>
<reference evidence="3" key="1">
    <citation type="submission" date="2017-09" db="EMBL/GenBank/DDBJ databases">
        <title>Depth-based differentiation of microbial function through sediment-hosted aquifers and enrichment of novel symbionts in the deep terrestrial subsurface.</title>
        <authorList>
            <person name="Probst A.J."/>
            <person name="Ladd B."/>
            <person name="Jarett J.K."/>
            <person name="Geller-Mcgrath D.E."/>
            <person name="Sieber C.M.K."/>
            <person name="Emerson J.B."/>
            <person name="Anantharaman K."/>
            <person name="Thomas B.C."/>
            <person name="Malmstrom R."/>
            <person name="Stieglmeier M."/>
            <person name="Klingl A."/>
            <person name="Woyke T."/>
            <person name="Ryan C.M."/>
            <person name="Banfield J.F."/>
        </authorList>
    </citation>
    <scope>NUCLEOTIDE SEQUENCE [LARGE SCALE GENOMIC DNA]</scope>
</reference>
<dbReference type="EMBL" id="PFAQ01000010">
    <property type="protein sequence ID" value="PIT95270.1"/>
    <property type="molecule type" value="Genomic_DNA"/>
</dbReference>
<organism evidence="2 3">
    <name type="scientific">Candidatus Falkowbacteria bacterium CG10_big_fil_rev_8_21_14_0_10_39_9</name>
    <dbReference type="NCBI Taxonomy" id="1974566"/>
    <lineage>
        <taxon>Bacteria</taxon>
        <taxon>Candidatus Falkowiibacteriota</taxon>
    </lineage>
</organism>
<gene>
    <name evidence="2" type="ORF">COT98_00535</name>
</gene>
<name>A0A2M6WR57_9BACT</name>